<comment type="caution">
    <text evidence="5">The sequence shown here is derived from an EMBL/GenBank/DDBJ whole genome shotgun (WGS) entry which is preliminary data.</text>
</comment>
<feature type="domain" description="DUF7791" evidence="4">
    <location>
        <begin position="561"/>
        <end position="701"/>
    </location>
</feature>
<evidence type="ECO:0000313" key="5">
    <source>
        <dbReference type="EMBL" id="KAK0707260.1"/>
    </source>
</evidence>
<gene>
    <name evidence="5" type="ORF">B0H67DRAFT_555992</name>
</gene>
<proteinExistence type="predicted"/>
<evidence type="ECO:0000256" key="1">
    <source>
        <dbReference type="ARBA" id="ARBA00022737"/>
    </source>
</evidence>
<keyword evidence="6" id="KW-1185">Reference proteome</keyword>
<dbReference type="AlphaFoldDB" id="A0AA40A106"/>
<dbReference type="PANTHER" id="PTHR10039:SF5">
    <property type="entry name" value="NACHT DOMAIN-CONTAINING PROTEIN"/>
    <property type="match status" value="1"/>
</dbReference>
<organism evidence="5 6">
    <name type="scientific">Lasiosphaeris hirsuta</name>
    <dbReference type="NCBI Taxonomy" id="260670"/>
    <lineage>
        <taxon>Eukaryota</taxon>
        <taxon>Fungi</taxon>
        <taxon>Dikarya</taxon>
        <taxon>Ascomycota</taxon>
        <taxon>Pezizomycotina</taxon>
        <taxon>Sordariomycetes</taxon>
        <taxon>Sordariomycetidae</taxon>
        <taxon>Sordariales</taxon>
        <taxon>Lasiosphaeriaceae</taxon>
        <taxon>Lasiosphaeris</taxon>
    </lineage>
</organism>
<dbReference type="EMBL" id="JAUKUA010000006">
    <property type="protein sequence ID" value="KAK0707260.1"/>
    <property type="molecule type" value="Genomic_DNA"/>
</dbReference>
<evidence type="ECO:0008006" key="7">
    <source>
        <dbReference type="Google" id="ProtNLM"/>
    </source>
</evidence>
<evidence type="ECO:0000259" key="4">
    <source>
        <dbReference type="Pfam" id="PF25053"/>
    </source>
</evidence>
<evidence type="ECO:0000259" key="3">
    <source>
        <dbReference type="Pfam" id="PF24883"/>
    </source>
</evidence>
<protein>
    <recommendedName>
        <fullName evidence="7">NACHT domain-containing protein</fullName>
    </recommendedName>
</protein>
<accession>A0AA40A106</accession>
<dbReference type="InterPro" id="IPR056693">
    <property type="entry name" value="DUF7791"/>
</dbReference>
<dbReference type="Pfam" id="PF25053">
    <property type="entry name" value="DUF7791"/>
    <property type="match status" value="1"/>
</dbReference>
<reference evidence="5" key="1">
    <citation type="submission" date="2023-06" db="EMBL/GenBank/DDBJ databases">
        <title>Genome-scale phylogeny and comparative genomics of the fungal order Sordariales.</title>
        <authorList>
            <consortium name="Lawrence Berkeley National Laboratory"/>
            <person name="Hensen N."/>
            <person name="Bonometti L."/>
            <person name="Westerberg I."/>
            <person name="Brannstrom I.O."/>
            <person name="Guillou S."/>
            <person name="Cros-Aarteil S."/>
            <person name="Calhoun S."/>
            <person name="Haridas S."/>
            <person name="Kuo A."/>
            <person name="Mondo S."/>
            <person name="Pangilinan J."/>
            <person name="Riley R."/>
            <person name="Labutti K."/>
            <person name="Andreopoulos B."/>
            <person name="Lipzen A."/>
            <person name="Chen C."/>
            <person name="Yanf M."/>
            <person name="Daum C."/>
            <person name="Ng V."/>
            <person name="Clum A."/>
            <person name="Steindorff A."/>
            <person name="Ohm R."/>
            <person name="Martin F."/>
            <person name="Silar P."/>
            <person name="Natvig D."/>
            <person name="Lalanne C."/>
            <person name="Gautier V."/>
            <person name="Ament-Velasquez S.L."/>
            <person name="Kruys A."/>
            <person name="Hutchinson M.I."/>
            <person name="Powell A.J."/>
            <person name="Barry K."/>
            <person name="Miller A.N."/>
            <person name="Grigoriev I.V."/>
            <person name="Debuchy R."/>
            <person name="Gladieux P."/>
            <person name="Thoren M.H."/>
            <person name="Johannesson H."/>
        </authorList>
    </citation>
    <scope>NUCLEOTIDE SEQUENCE</scope>
    <source>
        <strain evidence="5">SMH4607-1</strain>
    </source>
</reference>
<feature type="region of interest" description="Disordered" evidence="2">
    <location>
        <begin position="1107"/>
        <end position="1127"/>
    </location>
</feature>
<feature type="domain" description="Nephrocystin 3-like N-terminal" evidence="3">
    <location>
        <begin position="278"/>
        <end position="453"/>
    </location>
</feature>
<evidence type="ECO:0000313" key="6">
    <source>
        <dbReference type="Proteomes" id="UP001172102"/>
    </source>
</evidence>
<name>A0AA40A106_9PEZI</name>
<dbReference type="Gene3D" id="3.40.50.300">
    <property type="entry name" value="P-loop containing nucleotide triphosphate hydrolases"/>
    <property type="match status" value="1"/>
</dbReference>
<dbReference type="PANTHER" id="PTHR10039">
    <property type="entry name" value="AMELOGENIN"/>
    <property type="match status" value="1"/>
</dbReference>
<dbReference type="InterPro" id="IPR027417">
    <property type="entry name" value="P-loop_NTPase"/>
</dbReference>
<evidence type="ECO:0000256" key="2">
    <source>
        <dbReference type="SAM" id="MobiDB-lite"/>
    </source>
</evidence>
<sequence>MEPLTALSIATAVCQFVQFAGSLISTTSEVFRSAQGASADNLHLDDIYSKLHTLSGTLENHAAIVIPPEKEVPGRSDRVPSQKKLAAEAARQRAAALVQLSADSKADCAELLGLLQKLTVSGDKHKLWRSVKVGLRTVWDASKITALETRLERTQRAISVHLTVILSDQVSALDKHLKTLRIENSRLHLDQASKMDKVSQGIADLKLDLQSTHAPRHDDGITQRDFIPPDVAERITSSLASIISVELDVSAEQAVLRSLNFEQRPFREDNIANAYESTFQWIYQDDSPFRKWLQSEQGIFWVSGKAGSGKSTLIKLIIHDPRTERLLAEWAPNGFATASHYFWSTGTDMQKSQKGLLQTLLYDIFQSCPELMSSACPKRWADSRKLGVKGTNPWTTLELTAALNRVAAADKVSRKFCFFIDGLDEYNGDHLDLCELMQSLSLSKNLKLCISSRPWNVFEDAFGRDSKFYMQDLTRDDIFRYASGRLRSHPRWSLLDLGEYAQQNFIDEIRERAEGVFLWVFLVTKSLRDGLTNEDTIKDLHKRLEMLPTDLGHLFQHMLNKVDPLYHERMARTLLVALFSLEPLQVDFYTYVDEEERNEDYAIRLPVKPRSSEDLKKQRSQTERRINARSQGLLEVRPHGAHWGRRDGEVVEFLHRTVRDFLCTKDMAQFMTAKLTKSFDPALAIARAGAAIVKSTSFISQMSHLNDPDTIALAGVARTSHGITGDLADIVSMIVELASQVESQNLLHAARLLDSLEAAVEALFDAGRIRFHCNSRTCPIKLVVRERVIRSSLTWYVKDKANDSNYLGDFVAPPLHIIVKDALEIDLLSPTDKVSEMLITVLEQGQDPNKRYKPLPESTPWLAFTCRTFHCSTSGCNGPRLRRALARGIVSAFLRNGADPNATPPRSGLTAFAMYLMSAFSRHMGPAVMNDYLQTLDDFLLAGGDLDTKITPLNLSKRVKGILRATSSHWGYDKEDVDATVMECFCQGLRVRGHFEGADGPRRLFFLASVTKRLLMHGKMDAYHVELLGTTIRTTFSDEVEEELLELLQRHFDPRRESVLDITPPTVSPDADKAGWGTFRLSTHGTTFTSPLTVDELANSFNQLLRRSPAPPEDSTGLETASVWSVD</sequence>
<dbReference type="InterPro" id="IPR056884">
    <property type="entry name" value="NPHP3-like_N"/>
</dbReference>
<dbReference type="Proteomes" id="UP001172102">
    <property type="component" value="Unassembled WGS sequence"/>
</dbReference>
<dbReference type="Pfam" id="PF24883">
    <property type="entry name" value="NPHP3_N"/>
    <property type="match status" value="1"/>
</dbReference>
<dbReference type="SUPFAM" id="SSF52540">
    <property type="entry name" value="P-loop containing nucleoside triphosphate hydrolases"/>
    <property type="match status" value="1"/>
</dbReference>
<feature type="compositionally biased region" description="Polar residues" evidence="2">
    <location>
        <begin position="1117"/>
        <end position="1127"/>
    </location>
</feature>
<keyword evidence="1" id="KW-0677">Repeat</keyword>